<comment type="cofactor">
    <cofactor evidence="2">
        <name>Ca(2+)</name>
        <dbReference type="ChEBI" id="CHEBI:29108"/>
    </cofactor>
</comment>
<evidence type="ECO:0000256" key="7">
    <source>
        <dbReference type="ARBA" id="ARBA00013185"/>
    </source>
</evidence>
<evidence type="ECO:0000256" key="6">
    <source>
        <dbReference type="ARBA" id="ARBA00011245"/>
    </source>
</evidence>
<keyword evidence="13 14" id="KW-0119">Carbohydrate metabolism</keyword>
<dbReference type="AlphaFoldDB" id="A0A316EDZ6"/>
<dbReference type="InterPro" id="IPR011013">
    <property type="entry name" value="Gal_mutarotase_sf_dom"/>
</dbReference>
<feature type="binding site" evidence="17">
    <location>
        <begin position="215"/>
        <end position="217"/>
    </location>
    <ligand>
        <name>beta-D-galactose</name>
        <dbReference type="ChEBI" id="CHEBI:27667"/>
    </ligand>
</feature>
<dbReference type="UniPathway" id="UPA00242"/>
<dbReference type="NCBIfam" id="NF008277">
    <property type="entry name" value="PRK11055.1"/>
    <property type="match status" value="1"/>
</dbReference>
<dbReference type="GO" id="GO:0006006">
    <property type="term" value="P:glucose metabolic process"/>
    <property type="evidence" value="ECO:0007669"/>
    <property type="project" value="TreeGrafter"/>
</dbReference>
<feature type="active site" description="Proton acceptor" evidence="15">
    <location>
        <position position="353"/>
    </location>
</feature>
<evidence type="ECO:0000313" key="18">
    <source>
        <dbReference type="EMBL" id="PWK26881.1"/>
    </source>
</evidence>
<comment type="caution">
    <text evidence="18">The sequence shown here is derived from an EMBL/GenBank/DDBJ whole genome shotgun (WGS) entry which is preliminary data.</text>
</comment>
<evidence type="ECO:0000256" key="2">
    <source>
        <dbReference type="ARBA" id="ARBA00001913"/>
    </source>
</evidence>
<accession>A0A316EDZ6</accession>
<dbReference type="EMBL" id="QGGO01000009">
    <property type="protein sequence ID" value="PWK26881.1"/>
    <property type="molecule type" value="Genomic_DNA"/>
</dbReference>
<gene>
    <name evidence="18" type="ORF">LV89_02087</name>
</gene>
<dbReference type="PANTHER" id="PTHR10091">
    <property type="entry name" value="ALDOSE-1-EPIMERASE"/>
    <property type="match status" value="1"/>
</dbReference>
<dbReference type="PANTHER" id="PTHR10091:SF0">
    <property type="entry name" value="GALACTOSE MUTAROTASE"/>
    <property type="match status" value="1"/>
</dbReference>
<keyword evidence="11" id="KW-0106">Calcium</keyword>
<keyword evidence="12 14" id="KW-0413">Isomerase</keyword>
<dbReference type="PROSITE" id="PS00545">
    <property type="entry name" value="ALDOSE_1_EPIMERASE"/>
    <property type="match status" value="1"/>
</dbReference>
<evidence type="ECO:0000256" key="12">
    <source>
        <dbReference type="ARBA" id="ARBA00023235"/>
    </source>
</evidence>
<dbReference type="PROSITE" id="PS51257">
    <property type="entry name" value="PROKAR_LIPOPROTEIN"/>
    <property type="match status" value="1"/>
</dbReference>
<dbReference type="Gene3D" id="2.70.98.10">
    <property type="match status" value="1"/>
</dbReference>
<dbReference type="GO" id="GO:0005737">
    <property type="term" value="C:cytoplasm"/>
    <property type="evidence" value="ECO:0007669"/>
    <property type="project" value="UniProtKB-SubCell"/>
</dbReference>
<comment type="subunit">
    <text evidence="6">Monomer.</text>
</comment>
<dbReference type="Pfam" id="PF01263">
    <property type="entry name" value="Aldose_epim"/>
    <property type="match status" value="1"/>
</dbReference>
<dbReference type="GO" id="GO:0030246">
    <property type="term" value="F:carbohydrate binding"/>
    <property type="evidence" value="ECO:0007669"/>
    <property type="project" value="InterPro"/>
</dbReference>
<dbReference type="InterPro" id="IPR047215">
    <property type="entry name" value="Galactose_mutarotase-like"/>
</dbReference>
<dbReference type="Proteomes" id="UP000245489">
    <property type="component" value="Unassembled WGS sequence"/>
</dbReference>
<feature type="active site" description="Proton donor" evidence="15">
    <location>
        <position position="215"/>
    </location>
</feature>
<dbReference type="OrthoDB" id="9779408at2"/>
<feature type="binding site" evidence="17">
    <location>
        <begin position="115"/>
        <end position="116"/>
    </location>
    <ligand>
        <name>beta-D-galactose</name>
        <dbReference type="ChEBI" id="CHEBI:27667"/>
    </ligand>
</feature>
<keyword evidence="19" id="KW-1185">Reference proteome</keyword>
<evidence type="ECO:0000256" key="14">
    <source>
        <dbReference type="PIRNR" id="PIRNR005096"/>
    </source>
</evidence>
<reference evidence="18 19" key="1">
    <citation type="submission" date="2018-05" db="EMBL/GenBank/DDBJ databases">
        <title>Genomic Encyclopedia of Archaeal and Bacterial Type Strains, Phase II (KMG-II): from individual species to whole genera.</title>
        <authorList>
            <person name="Goeker M."/>
        </authorList>
    </citation>
    <scope>NUCLEOTIDE SEQUENCE [LARGE SCALE GENOMIC DNA]</scope>
    <source>
        <strain evidence="18 19">DSM 22214</strain>
    </source>
</reference>
<evidence type="ECO:0000256" key="15">
    <source>
        <dbReference type="PIRSR" id="PIRSR005096-1"/>
    </source>
</evidence>
<dbReference type="PIRSF" id="PIRSF005096">
    <property type="entry name" value="GALM"/>
    <property type="match status" value="1"/>
</dbReference>
<dbReference type="InterPro" id="IPR018052">
    <property type="entry name" value="Ald1_epimerase_CS"/>
</dbReference>
<comment type="similarity">
    <text evidence="5 14">Belongs to the aldose epimerase family.</text>
</comment>
<dbReference type="FunFam" id="2.70.98.10:FF:000003">
    <property type="entry name" value="Aldose 1-epimerase"/>
    <property type="match status" value="1"/>
</dbReference>
<evidence type="ECO:0000313" key="19">
    <source>
        <dbReference type="Proteomes" id="UP000245489"/>
    </source>
</evidence>
<evidence type="ECO:0000256" key="5">
    <source>
        <dbReference type="ARBA" id="ARBA00006206"/>
    </source>
</evidence>
<keyword evidence="9" id="KW-0963">Cytoplasm</keyword>
<dbReference type="RefSeq" id="WP_109742831.1">
    <property type="nucleotide sequence ID" value="NZ_QGGO01000009.1"/>
</dbReference>
<evidence type="ECO:0000256" key="10">
    <source>
        <dbReference type="ARBA" id="ARBA00022553"/>
    </source>
</evidence>
<evidence type="ECO:0000256" key="3">
    <source>
        <dbReference type="ARBA" id="ARBA00004496"/>
    </source>
</evidence>
<comment type="pathway">
    <text evidence="4 14">Carbohydrate metabolism; hexose metabolism.</text>
</comment>
<sequence length="389" mass="42788">MKIKSFLTLALGIVILQSCSSKKNEDNQQKDSVTVNKIEKTSFGNLPDGRTADSYTLKNANGMEVKITNYGGVVSHWTAPDKDGKYEDIVLGFDSLAGYLTPPPYFGALIGRYGNRIAKGKFKLEGKEYTLATNNNNLNHLHGGVVGFDKVLWNAEPIDGEEPALKLTYLSKDGEEGYPGNLNVTVIYTLQKDNSLKIDYSATTDKTTIINLTNHSYFNLSASKNNILDHEVTLNADRFLPVDKGLIPTGELRAVKGTVFDFTSPTVIGKGINDEKDEQIKLGGGYDHAWILNKKEGNELSLAATVVDKTSGRKMEVLTTEPAIQFYTGNFLDGKLTGKGGVNYPKRFALCLESEHYPDSPNQAAFPTTVLKPNETYKTTTIYKFSVVK</sequence>
<evidence type="ECO:0000256" key="11">
    <source>
        <dbReference type="ARBA" id="ARBA00022837"/>
    </source>
</evidence>
<dbReference type="InterPro" id="IPR015443">
    <property type="entry name" value="Aldose_1-epimerase"/>
</dbReference>
<comment type="subcellular location">
    <subcellularLocation>
        <location evidence="3">Cytoplasm</location>
    </subcellularLocation>
</comment>
<organism evidence="18 19">
    <name type="scientific">Arcicella aurantiaca</name>
    <dbReference type="NCBI Taxonomy" id="591202"/>
    <lineage>
        <taxon>Bacteria</taxon>
        <taxon>Pseudomonadati</taxon>
        <taxon>Bacteroidota</taxon>
        <taxon>Cytophagia</taxon>
        <taxon>Cytophagales</taxon>
        <taxon>Flectobacillaceae</taxon>
        <taxon>Arcicella</taxon>
    </lineage>
</organism>
<dbReference type="SUPFAM" id="SSF74650">
    <property type="entry name" value="Galactose mutarotase-like"/>
    <property type="match status" value="1"/>
</dbReference>
<evidence type="ECO:0000256" key="1">
    <source>
        <dbReference type="ARBA" id="ARBA00001614"/>
    </source>
</evidence>
<evidence type="ECO:0000256" key="13">
    <source>
        <dbReference type="ARBA" id="ARBA00023277"/>
    </source>
</evidence>
<dbReference type="GO" id="GO:0004034">
    <property type="term" value="F:aldose 1-epimerase activity"/>
    <property type="evidence" value="ECO:0007669"/>
    <property type="project" value="UniProtKB-EC"/>
</dbReference>
<dbReference type="CDD" id="cd09019">
    <property type="entry name" value="galactose_mutarotase_like"/>
    <property type="match status" value="1"/>
</dbReference>
<dbReference type="InterPro" id="IPR008183">
    <property type="entry name" value="Aldose_1/G6P_1-epimerase"/>
</dbReference>
<dbReference type="EC" id="5.1.3.3" evidence="7 14"/>
<evidence type="ECO:0000256" key="8">
    <source>
        <dbReference type="ARBA" id="ARBA00014165"/>
    </source>
</evidence>
<evidence type="ECO:0000256" key="17">
    <source>
        <dbReference type="PIRSR" id="PIRSR005096-3"/>
    </source>
</evidence>
<keyword evidence="10" id="KW-0597">Phosphoprotein</keyword>
<protein>
    <recommendedName>
        <fullName evidence="8 14">Aldose 1-epimerase</fullName>
        <ecNumber evidence="7 14">5.1.3.3</ecNumber>
    </recommendedName>
</protein>
<feature type="binding site" evidence="16">
    <location>
        <position position="287"/>
    </location>
    <ligand>
        <name>beta-D-galactose</name>
        <dbReference type="ChEBI" id="CHEBI:27667"/>
    </ligand>
</feature>
<evidence type="ECO:0000256" key="4">
    <source>
        <dbReference type="ARBA" id="ARBA00005028"/>
    </source>
</evidence>
<comment type="catalytic activity">
    <reaction evidence="1 14">
        <text>alpha-D-glucose = beta-D-glucose</text>
        <dbReference type="Rhea" id="RHEA:10264"/>
        <dbReference type="ChEBI" id="CHEBI:15903"/>
        <dbReference type="ChEBI" id="CHEBI:17925"/>
        <dbReference type="EC" id="5.1.3.3"/>
    </reaction>
</comment>
<proteinExistence type="inferred from homology"/>
<dbReference type="GO" id="GO:0033499">
    <property type="term" value="P:galactose catabolic process via UDP-galactose, Leloir pathway"/>
    <property type="evidence" value="ECO:0007669"/>
    <property type="project" value="TreeGrafter"/>
</dbReference>
<name>A0A316EDZ6_9BACT</name>
<evidence type="ECO:0000256" key="16">
    <source>
        <dbReference type="PIRSR" id="PIRSR005096-2"/>
    </source>
</evidence>
<dbReference type="InterPro" id="IPR014718">
    <property type="entry name" value="GH-type_carb-bd"/>
</dbReference>
<evidence type="ECO:0000256" key="9">
    <source>
        <dbReference type="ARBA" id="ARBA00022490"/>
    </source>
</evidence>